<evidence type="ECO:0000313" key="3">
    <source>
        <dbReference type="EMBL" id="ROQ01942.1"/>
    </source>
</evidence>
<evidence type="ECO:0000259" key="2">
    <source>
        <dbReference type="Pfam" id="PF12172"/>
    </source>
</evidence>
<gene>
    <name evidence="3" type="ORF">EDC65_1129</name>
</gene>
<dbReference type="SUPFAM" id="SSF50249">
    <property type="entry name" value="Nucleic acid-binding proteins"/>
    <property type="match status" value="1"/>
</dbReference>
<feature type="domain" description="ChsH2 C-terminal OB-fold" evidence="1">
    <location>
        <begin position="56"/>
        <end position="120"/>
    </location>
</feature>
<accession>A0A3N1M7Y5</accession>
<protein>
    <recommendedName>
        <fullName evidence="5">OB-fold protein</fullName>
    </recommendedName>
</protein>
<evidence type="ECO:0008006" key="5">
    <source>
        <dbReference type="Google" id="ProtNLM"/>
    </source>
</evidence>
<dbReference type="PANTHER" id="PTHR34075:SF5">
    <property type="entry name" value="BLR3430 PROTEIN"/>
    <property type="match status" value="1"/>
</dbReference>
<dbReference type="EMBL" id="RJKX01000011">
    <property type="protein sequence ID" value="ROQ01942.1"/>
    <property type="molecule type" value="Genomic_DNA"/>
</dbReference>
<evidence type="ECO:0000313" key="4">
    <source>
        <dbReference type="Proteomes" id="UP000278222"/>
    </source>
</evidence>
<dbReference type="Gene3D" id="6.10.30.10">
    <property type="match status" value="1"/>
</dbReference>
<dbReference type="Proteomes" id="UP000278222">
    <property type="component" value="Unassembled WGS sequence"/>
</dbReference>
<reference evidence="3 4" key="1">
    <citation type="submission" date="2018-11" db="EMBL/GenBank/DDBJ databases">
        <title>Genomic Encyclopedia of Type Strains, Phase IV (KMG-IV): sequencing the most valuable type-strain genomes for metagenomic binning, comparative biology and taxonomic classification.</title>
        <authorList>
            <person name="Goeker M."/>
        </authorList>
    </citation>
    <scope>NUCLEOTIDE SEQUENCE [LARGE SCALE GENOMIC DNA]</scope>
    <source>
        <strain evidence="3 4">DSM 5900</strain>
    </source>
</reference>
<proteinExistence type="predicted"/>
<feature type="domain" description="ChsH2 rubredoxin-like zinc ribbon" evidence="2">
    <location>
        <begin position="19"/>
        <end position="52"/>
    </location>
</feature>
<dbReference type="InterPro" id="IPR022002">
    <property type="entry name" value="ChsH2_Znr"/>
</dbReference>
<dbReference type="InterPro" id="IPR012340">
    <property type="entry name" value="NA-bd_OB-fold"/>
</dbReference>
<dbReference type="RefSeq" id="WP_123688649.1">
    <property type="nucleotide sequence ID" value="NZ_AP019700.1"/>
</dbReference>
<dbReference type="Pfam" id="PF01796">
    <property type="entry name" value="OB_ChsH2_C"/>
    <property type="match status" value="1"/>
</dbReference>
<dbReference type="PANTHER" id="PTHR34075">
    <property type="entry name" value="BLR3430 PROTEIN"/>
    <property type="match status" value="1"/>
</dbReference>
<name>A0A3N1M7Y5_9PROT</name>
<dbReference type="OrthoDB" id="3182121at2"/>
<dbReference type="AlphaFoldDB" id="A0A3N1M7Y5"/>
<keyword evidence="4" id="KW-1185">Reference proteome</keyword>
<sequence>MTAYDKPLPKIDTLTRPFWELAKDEKLAVQLCNDCGDRHFPASPVCPKCLSKDQGWEVVSGRGTLFSWVTFHRAYWNGFAKDLPYDVCLIELDEGPFFVSNLVDAGGEAAVGARVEVVFEPITDEITLPKFKLAT</sequence>
<comment type="caution">
    <text evidence="3">The sequence shown here is derived from an EMBL/GenBank/DDBJ whole genome shotgun (WGS) entry which is preliminary data.</text>
</comment>
<organism evidence="3 4">
    <name type="scientific">Stella humosa</name>
    <dbReference type="NCBI Taxonomy" id="94"/>
    <lineage>
        <taxon>Bacteria</taxon>
        <taxon>Pseudomonadati</taxon>
        <taxon>Pseudomonadota</taxon>
        <taxon>Alphaproteobacteria</taxon>
        <taxon>Rhodospirillales</taxon>
        <taxon>Stellaceae</taxon>
        <taxon>Stella</taxon>
    </lineage>
</organism>
<dbReference type="InterPro" id="IPR002878">
    <property type="entry name" value="ChsH2_C"/>
</dbReference>
<dbReference type="Pfam" id="PF12172">
    <property type="entry name" value="zf-ChsH2"/>
    <property type="match status" value="1"/>
</dbReference>
<evidence type="ECO:0000259" key="1">
    <source>
        <dbReference type="Pfam" id="PF01796"/>
    </source>
</evidence>
<dbReference type="InterPro" id="IPR052513">
    <property type="entry name" value="Thioester_dehydratase-like"/>
</dbReference>